<dbReference type="PANTHER" id="PTHR30328">
    <property type="entry name" value="TRANSCRIPTIONAL REPRESSOR"/>
    <property type="match status" value="1"/>
</dbReference>
<evidence type="ECO:0000313" key="5">
    <source>
        <dbReference type="Proteomes" id="UP000635278"/>
    </source>
</evidence>
<accession>A0ABX0JLN4</accession>
<keyword evidence="1 2" id="KW-0238">DNA-binding</keyword>
<evidence type="ECO:0000313" key="4">
    <source>
        <dbReference type="EMBL" id="NHN84137.1"/>
    </source>
</evidence>
<evidence type="ECO:0000256" key="2">
    <source>
        <dbReference type="PROSITE-ProRule" id="PRU00335"/>
    </source>
</evidence>
<dbReference type="Gene3D" id="1.10.357.10">
    <property type="entry name" value="Tetracycline Repressor, domain 2"/>
    <property type="match status" value="1"/>
</dbReference>
<dbReference type="EMBL" id="WOTB01000005">
    <property type="protein sequence ID" value="NHN84137.1"/>
    <property type="molecule type" value="Genomic_DNA"/>
</dbReference>
<dbReference type="Pfam" id="PF00440">
    <property type="entry name" value="TetR_N"/>
    <property type="match status" value="1"/>
</dbReference>
<dbReference type="PRINTS" id="PR00455">
    <property type="entry name" value="HTHTETR"/>
</dbReference>
<dbReference type="InterPro" id="IPR036271">
    <property type="entry name" value="Tet_transcr_reg_TetR-rel_C_sf"/>
</dbReference>
<dbReference type="Pfam" id="PF17938">
    <property type="entry name" value="TetR_C_29"/>
    <property type="match status" value="1"/>
</dbReference>
<gene>
    <name evidence="4" type="ORF">GOB93_05695</name>
</gene>
<sequence length="244" mass="28297">MFFYASFFCPARSIRSISKIRRITDLTPPEKNQPSDLPKHRVRDAEATKLRILEAAKKEFSQNGLEGARVDSIALEARANKRMIYHYFESKENLFKVVLEIAYLDIRTQEANLNLEKLPPKEAMITFVRFTWDYYIKNPEFITLVNSENLCQARHLRDSPLLQEVSQKFVSRIQAILDQGAREGVFRPDLDAVQVNITIASIGYYYFTNRYTGSVIFNRDFLSPAALKERLAFNTDTILRLLCL</sequence>
<dbReference type="PANTHER" id="PTHR30328:SF54">
    <property type="entry name" value="HTH-TYPE TRANSCRIPTIONAL REPRESSOR SCO4008"/>
    <property type="match status" value="1"/>
</dbReference>
<name>A0ABX0JLN4_9PROT</name>
<feature type="DNA-binding region" description="H-T-H motif" evidence="2">
    <location>
        <begin position="69"/>
        <end position="88"/>
    </location>
</feature>
<dbReference type="InterPro" id="IPR050109">
    <property type="entry name" value="HTH-type_TetR-like_transc_reg"/>
</dbReference>
<dbReference type="InterPro" id="IPR001647">
    <property type="entry name" value="HTH_TetR"/>
</dbReference>
<dbReference type="PROSITE" id="PS50977">
    <property type="entry name" value="HTH_TETR_2"/>
    <property type="match status" value="1"/>
</dbReference>
<comment type="caution">
    <text evidence="4">The sequence shown here is derived from an EMBL/GenBank/DDBJ whole genome shotgun (WGS) entry which is preliminary data.</text>
</comment>
<protein>
    <submittedName>
        <fullName evidence="4">TetR family transcriptional regulator</fullName>
    </submittedName>
</protein>
<reference evidence="4 5" key="1">
    <citation type="journal article" date="2020" name="Int. J. Syst. Evol. Microbiol.">
        <title>Novel acetic acid bacteria from cider fermentations: Acetobacter conturbans sp. nov. and Acetobacter fallax sp. nov.</title>
        <authorList>
            <person name="Sombolestani A.S."/>
            <person name="Cleenwerck I."/>
            <person name="Cnockaert M."/>
            <person name="Borremans W."/>
            <person name="Wieme A.D."/>
            <person name="De Vuyst L."/>
            <person name="Vandamme P."/>
        </authorList>
    </citation>
    <scope>NUCLEOTIDE SEQUENCE [LARGE SCALE GENOMIC DNA]</scope>
    <source>
        <strain evidence="4 5">LMG 30640</strain>
    </source>
</reference>
<keyword evidence="5" id="KW-1185">Reference proteome</keyword>
<dbReference type="InterPro" id="IPR041474">
    <property type="entry name" value="NicS_C"/>
</dbReference>
<feature type="domain" description="HTH tetR-type" evidence="3">
    <location>
        <begin position="46"/>
        <end position="106"/>
    </location>
</feature>
<dbReference type="SUPFAM" id="SSF48498">
    <property type="entry name" value="Tetracyclin repressor-like, C-terminal domain"/>
    <property type="match status" value="1"/>
</dbReference>
<proteinExistence type="predicted"/>
<evidence type="ECO:0000259" key="3">
    <source>
        <dbReference type="PROSITE" id="PS50977"/>
    </source>
</evidence>
<dbReference type="Proteomes" id="UP000635278">
    <property type="component" value="Unassembled WGS sequence"/>
</dbReference>
<dbReference type="SUPFAM" id="SSF46689">
    <property type="entry name" value="Homeodomain-like"/>
    <property type="match status" value="1"/>
</dbReference>
<evidence type="ECO:0000256" key="1">
    <source>
        <dbReference type="ARBA" id="ARBA00023125"/>
    </source>
</evidence>
<dbReference type="InterPro" id="IPR009057">
    <property type="entry name" value="Homeodomain-like_sf"/>
</dbReference>
<organism evidence="4 5">
    <name type="scientific">Acetobacter musti</name>
    <dbReference type="NCBI Taxonomy" id="864732"/>
    <lineage>
        <taxon>Bacteria</taxon>
        <taxon>Pseudomonadati</taxon>
        <taxon>Pseudomonadota</taxon>
        <taxon>Alphaproteobacteria</taxon>
        <taxon>Acetobacterales</taxon>
        <taxon>Acetobacteraceae</taxon>
        <taxon>Acetobacter</taxon>
    </lineage>
</organism>